<feature type="region of interest" description="Disordered" evidence="10">
    <location>
        <begin position="109"/>
        <end position="128"/>
    </location>
</feature>
<dbReference type="InterPro" id="IPR014250">
    <property type="entry name" value="QoxD"/>
</dbReference>
<protein>
    <recommendedName>
        <fullName evidence="9">Quinol oxidase subunit 4</fullName>
        <ecNumber evidence="9">1.10.3.-</ecNumber>
    </recommendedName>
</protein>
<evidence type="ECO:0000313" key="11">
    <source>
        <dbReference type="EMBL" id="MBA4493181.1"/>
    </source>
</evidence>
<evidence type="ECO:0000313" key="12">
    <source>
        <dbReference type="Proteomes" id="UP000535491"/>
    </source>
</evidence>
<evidence type="ECO:0000256" key="8">
    <source>
        <dbReference type="ARBA" id="ARBA00023136"/>
    </source>
</evidence>
<feature type="transmembrane region" description="Helical" evidence="9">
    <location>
        <begin position="81"/>
        <end position="100"/>
    </location>
</feature>
<dbReference type="PANTHER" id="PTHR36835">
    <property type="entry name" value="CYTOCHROME BO(3) UBIQUINOL OXIDASE SUBUNIT 4"/>
    <property type="match status" value="1"/>
</dbReference>
<comment type="subcellular location">
    <subcellularLocation>
        <location evidence="2 9">Cell membrane</location>
        <topology evidence="2 9">Multi-pass membrane protein</topology>
    </subcellularLocation>
</comment>
<comment type="catalytic activity">
    <reaction evidence="1 9">
        <text>2 a quinol + O2 = 2 a quinone + 2 H2O</text>
        <dbReference type="Rhea" id="RHEA:55376"/>
        <dbReference type="ChEBI" id="CHEBI:15377"/>
        <dbReference type="ChEBI" id="CHEBI:15379"/>
        <dbReference type="ChEBI" id="CHEBI:24646"/>
        <dbReference type="ChEBI" id="CHEBI:132124"/>
    </reaction>
</comment>
<feature type="transmembrane region" description="Helical" evidence="9">
    <location>
        <begin position="20"/>
        <end position="38"/>
    </location>
</feature>
<dbReference type="InterPro" id="IPR005171">
    <property type="entry name" value="Cyt_c_oxidase_su4_prok"/>
</dbReference>
<sequence length="128" mass="14154">MDNHKQSPSPAHNHFPWKHLIGFVLSIVLTLMALWVAFQSGLSLKSILVMIVILAIFQAVLQLLMFMHLTEGNSGKIQTGTMLYAAFIAITIVAGSIWVMSSGHAAHDGKQKTHEMHSESPARLENHQ</sequence>
<organism evidence="11 12">
    <name type="scientific">Paenactinomyces guangxiensis</name>
    <dbReference type="NCBI Taxonomy" id="1490290"/>
    <lineage>
        <taxon>Bacteria</taxon>
        <taxon>Bacillati</taxon>
        <taxon>Bacillota</taxon>
        <taxon>Bacilli</taxon>
        <taxon>Bacillales</taxon>
        <taxon>Thermoactinomycetaceae</taxon>
        <taxon>Paenactinomyces</taxon>
    </lineage>
</organism>
<dbReference type="PANTHER" id="PTHR36835:SF1">
    <property type="entry name" value="CYTOCHROME BO(3) UBIQUINOL OXIDASE SUBUNIT 4"/>
    <property type="match status" value="1"/>
</dbReference>
<keyword evidence="6 9" id="KW-1133">Transmembrane helix</keyword>
<evidence type="ECO:0000256" key="9">
    <source>
        <dbReference type="RuleBase" id="RU367153"/>
    </source>
</evidence>
<proteinExistence type="inferred from homology"/>
<dbReference type="GO" id="GO:0019646">
    <property type="term" value="P:aerobic electron transport chain"/>
    <property type="evidence" value="ECO:0007669"/>
    <property type="project" value="TreeGrafter"/>
</dbReference>
<dbReference type="GO" id="GO:0009319">
    <property type="term" value="C:cytochrome o ubiquinol oxidase complex"/>
    <property type="evidence" value="ECO:0007669"/>
    <property type="project" value="TreeGrafter"/>
</dbReference>
<evidence type="ECO:0000256" key="1">
    <source>
        <dbReference type="ARBA" id="ARBA00000725"/>
    </source>
</evidence>
<dbReference type="Pfam" id="PF03626">
    <property type="entry name" value="COX4_pro"/>
    <property type="match status" value="1"/>
</dbReference>
<dbReference type="EMBL" id="JACEIQ010000001">
    <property type="protein sequence ID" value="MBA4493181.1"/>
    <property type="molecule type" value="Genomic_DNA"/>
</dbReference>
<name>A0A7W1WNQ4_9BACL</name>
<evidence type="ECO:0000256" key="4">
    <source>
        <dbReference type="ARBA" id="ARBA00022475"/>
    </source>
</evidence>
<keyword evidence="8 9" id="KW-0472">Membrane</keyword>
<dbReference type="GO" id="GO:0005886">
    <property type="term" value="C:plasma membrane"/>
    <property type="evidence" value="ECO:0007669"/>
    <property type="project" value="UniProtKB-SubCell"/>
</dbReference>
<reference evidence="11 12" key="1">
    <citation type="submission" date="2020-07" db="EMBL/GenBank/DDBJ databases">
        <authorList>
            <person name="Feng H."/>
        </authorList>
    </citation>
    <scope>NUCLEOTIDE SEQUENCE [LARGE SCALE GENOMIC DNA]</scope>
    <source>
        <strain evidence="12">s-10</strain>
    </source>
</reference>
<dbReference type="Proteomes" id="UP000535491">
    <property type="component" value="Unassembled WGS sequence"/>
</dbReference>
<dbReference type="AlphaFoldDB" id="A0A7W1WNQ4"/>
<comment type="similarity">
    <text evidence="3 9">Belongs to the cytochrome c oxidase bacterial subunit 4 family.</text>
</comment>
<evidence type="ECO:0000256" key="6">
    <source>
        <dbReference type="ARBA" id="ARBA00022989"/>
    </source>
</evidence>
<dbReference type="GO" id="GO:0015990">
    <property type="term" value="P:electron transport coupled proton transport"/>
    <property type="evidence" value="ECO:0007669"/>
    <property type="project" value="TreeGrafter"/>
</dbReference>
<evidence type="ECO:0000256" key="10">
    <source>
        <dbReference type="SAM" id="MobiDB-lite"/>
    </source>
</evidence>
<accession>A0A7W1WNQ4</accession>
<dbReference type="GO" id="GO:0009486">
    <property type="term" value="F:cytochrome bo3 ubiquinol oxidase activity"/>
    <property type="evidence" value="ECO:0007669"/>
    <property type="project" value="TreeGrafter"/>
</dbReference>
<evidence type="ECO:0000256" key="3">
    <source>
        <dbReference type="ARBA" id="ARBA00008079"/>
    </source>
</evidence>
<evidence type="ECO:0000256" key="7">
    <source>
        <dbReference type="ARBA" id="ARBA00023002"/>
    </source>
</evidence>
<keyword evidence="12" id="KW-1185">Reference proteome</keyword>
<gene>
    <name evidence="11" type="primary">qoxD</name>
    <name evidence="11" type="ORF">H1191_02485</name>
</gene>
<evidence type="ECO:0000256" key="5">
    <source>
        <dbReference type="ARBA" id="ARBA00022692"/>
    </source>
</evidence>
<dbReference type="GO" id="GO:0015078">
    <property type="term" value="F:proton transmembrane transporter activity"/>
    <property type="evidence" value="ECO:0007669"/>
    <property type="project" value="TreeGrafter"/>
</dbReference>
<feature type="transmembrane region" description="Helical" evidence="9">
    <location>
        <begin position="47"/>
        <end position="69"/>
    </location>
</feature>
<evidence type="ECO:0000256" key="2">
    <source>
        <dbReference type="ARBA" id="ARBA00004651"/>
    </source>
</evidence>
<comment type="caution">
    <text evidence="11">The sequence shown here is derived from an EMBL/GenBank/DDBJ whole genome shotgun (WGS) entry which is preliminary data.</text>
</comment>
<dbReference type="NCBIfam" id="TIGR02901">
    <property type="entry name" value="QoxD"/>
    <property type="match status" value="1"/>
</dbReference>
<keyword evidence="4 9" id="KW-1003">Cell membrane</keyword>
<comment type="function">
    <text evidence="9">Catalyzes quinol oxidation with the concomitant reduction of oxygen to water.</text>
</comment>
<dbReference type="EC" id="1.10.3.-" evidence="9"/>
<keyword evidence="7 9" id="KW-0560">Oxidoreductase</keyword>
<dbReference type="GO" id="GO:0042773">
    <property type="term" value="P:ATP synthesis coupled electron transport"/>
    <property type="evidence" value="ECO:0007669"/>
    <property type="project" value="UniProtKB-UniRule"/>
</dbReference>
<keyword evidence="5 9" id="KW-0812">Transmembrane</keyword>
<dbReference type="GO" id="GO:0016682">
    <property type="term" value="F:oxidoreductase activity, acting on diphenols and related substances as donors, oxygen as acceptor"/>
    <property type="evidence" value="ECO:0007669"/>
    <property type="project" value="UniProtKB-UniRule"/>
</dbReference>
<dbReference type="InterPro" id="IPR050968">
    <property type="entry name" value="Cytochrome_c_oxidase_bac_sub4"/>
</dbReference>